<evidence type="ECO:0000256" key="1">
    <source>
        <dbReference type="ARBA" id="ARBA00004141"/>
    </source>
</evidence>
<evidence type="ECO:0000313" key="7">
    <source>
        <dbReference type="EMBL" id="KAK2556624.1"/>
    </source>
</evidence>
<gene>
    <name evidence="7" type="ORF">P5673_021172</name>
</gene>
<dbReference type="GO" id="GO:0016020">
    <property type="term" value="C:membrane"/>
    <property type="evidence" value="ECO:0007669"/>
    <property type="project" value="UniProtKB-SubCell"/>
</dbReference>
<dbReference type="PANTHER" id="PTHR31154:SF4">
    <property type="entry name" value="MEMBRANE TRANSPORTER PROTEIN"/>
    <property type="match status" value="1"/>
</dbReference>
<evidence type="ECO:0000256" key="2">
    <source>
        <dbReference type="ARBA" id="ARBA00022692"/>
    </source>
</evidence>
<dbReference type="InterPro" id="IPR002781">
    <property type="entry name" value="TM_pro_TauE-like"/>
</dbReference>
<dbReference type="Pfam" id="PF01925">
    <property type="entry name" value="TauE"/>
    <property type="match status" value="1"/>
</dbReference>
<organism evidence="7 8">
    <name type="scientific">Acropora cervicornis</name>
    <name type="common">Staghorn coral</name>
    <dbReference type="NCBI Taxonomy" id="6130"/>
    <lineage>
        <taxon>Eukaryota</taxon>
        <taxon>Metazoa</taxon>
        <taxon>Cnidaria</taxon>
        <taxon>Anthozoa</taxon>
        <taxon>Hexacorallia</taxon>
        <taxon>Scleractinia</taxon>
        <taxon>Astrocoeniina</taxon>
        <taxon>Acroporidae</taxon>
        <taxon>Acropora</taxon>
    </lineage>
</organism>
<evidence type="ECO:0000256" key="3">
    <source>
        <dbReference type="ARBA" id="ARBA00022989"/>
    </source>
</evidence>
<evidence type="ECO:0000256" key="6">
    <source>
        <dbReference type="SAM" id="Phobius"/>
    </source>
</evidence>
<accession>A0AAD9V0C3</accession>
<feature type="transmembrane region" description="Helical" evidence="6">
    <location>
        <begin position="331"/>
        <end position="353"/>
    </location>
</feature>
<feature type="transmembrane region" description="Helical" evidence="6">
    <location>
        <begin position="193"/>
        <end position="213"/>
    </location>
</feature>
<reference evidence="7" key="2">
    <citation type="journal article" date="2023" name="Science">
        <title>Genomic signatures of disease resistance in endangered staghorn corals.</title>
        <authorList>
            <person name="Vollmer S.V."/>
            <person name="Selwyn J.D."/>
            <person name="Despard B.A."/>
            <person name="Roesel C.L."/>
        </authorList>
    </citation>
    <scope>NUCLEOTIDE SEQUENCE</scope>
    <source>
        <strain evidence="7">K2</strain>
    </source>
</reference>
<name>A0AAD9V0C3_ACRCE</name>
<feature type="transmembrane region" description="Helical" evidence="6">
    <location>
        <begin position="168"/>
        <end position="187"/>
    </location>
</feature>
<evidence type="ECO:0000313" key="8">
    <source>
        <dbReference type="Proteomes" id="UP001249851"/>
    </source>
</evidence>
<feature type="compositionally biased region" description="Polar residues" evidence="5">
    <location>
        <begin position="34"/>
        <end position="43"/>
    </location>
</feature>
<feature type="transmembrane region" description="Helical" evidence="6">
    <location>
        <begin position="225"/>
        <end position="241"/>
    </location>
</feature>
<reference evidence="7" key="1">
    <citation type="journal article" date="2023" name="G3 (Bethesda)">
        <title>Whole genome assembly and annotation of the endangered Caribbean coral Acropora cervicornis.</title>
        <authorList>
            <person name="Selwyn J.D."/>
            <person name="Vollmer S.V."/>
        </authorList>
    </citation>
    <scope>NUCLEOTIDE SEQUENCE</scope>
    <source>
        <strain evidence="7">K2</strain>
    </source>
</reference>
<sequence length="453" mass="50193">MSTEVAVNLPLENGSYNPRPPHSPAISTAKDHNQVSNNHNASNEAPRRGRRTPAQWFKKYFWEGQTLNKTQNKALEELDPNAPWHKKLMVKYRLFVGIGIASGLCHIVWWTCAIKYNWFALFPDRYYMTLTMILGGCVAGMTSEGGGAVAFPVLTLAFNVSPSVARDVALMVQSCGMSAATFVIFWMRVQVEMHSIVFCFGGGVLGVILGLEFVDPYVSAKVKKMIFVCVWFAFAFALFLLNRYHKRKTYRTIPDVKPWKIIVLLCCGFVGGVFTAVVGGGVDICSFSVLTLLFRVSEKTATPTSVVMMAWTSLVGLFWRRVIQESVTLQAWNYIIVTAPVVMFMAPFGSILGTHFHRQVLAALIYILDTISLVTAFVILPLGPDLIGMSVGILIFGFAFFGVIAYLGQRMMNDIERRNADLGHVDEDGEKEIKGTANGGFSNKAYQVESSAL</sequence>
<feature type="transmembrane region" description="Helical" evidence="6">
    <location>
        <begin position="261"/>
        <end position="294"/>
    </location>
</feature>
<dbReference type="EMBL" id="JARQWQ010000054">
    <property type="protein sequence ID" value="KAK2556624.1"/>
    <property type="molecule type" value="Genomic_DNA"/>
</dbReference>
<feature type="transmembrane region" description="Helical" evidence="6">
    <location>
        <begin position="130"/>
        <end position="156"/>
    </location>
</feature>
<comment type="subcellular location">
    <subcellularLocation>
        <location evidence="1">Membrane</location>
        <topology evidence="1">Multi-pass membrane protein</topology>
    </subcellularLocation>
</comment>
<evidence type="ECO:0000256" key="4">
    <source>
        <dbReference type="ARBA" id="ARBA00023136"/>
    </source>
</evidence>
<feature type="region of interest" description="Disordered" evidence="5">
    <location>
        <begin position="9"/>
        <end position="50"/>
    </location>
</feature>
<evidence type="ECO:0000256" key="5">
    <source>
        <dbReference type="SAM" id="MobiDB-lite"/>
    </source>
</evidence>
<comment type="caution">
    <text evidence="7">The sequence shown here is derived from an EMBL/GenBank/DDBJ whole genome shotgun (WGS) entry which is preliminary data.</text>
</comment>
<dbReference type="AlphaFoldDB" id="A0AAD9V0C3"/>
<protein>
    <submittedName>
        <fullName evidence="7">Uncharacterized protein</fullName>
    </submittedName>
</protein>
<keyword evidence="8" id="KW-1185">Reference proteome</keyword>
<keyword evidence="2 6" id="KW-0812">Transmembrane</keyword>
<dbReference type="Proteomes" id="UP001249851">
    <property type="component" value="Unassembled WGS sequence"/>
</dbReference>
<keyword evidence="4 6" id="KW-0472">Membrane</keyword>
<proteinExistence type="predicted"/>
<keyword evidence="3 6" id="KW-1133">Transmembrane helix</keyword>
<feature type="transmembrane region" description="Helical" evidence="6">
    <location>
        <begin position="360"/>
        <end position="380"/>
    </location>
</feature>
<dbReference type="PANTHER" id="PTHR31154">
    <property type="entry name" value="MEMBRANE TRANSPORTER PROTEIN"/>
    <property type="match status" value="1"/>
</dbReference>
<feature type="transmembrane region" description="Helical" evidence="6">
    <location>
        <begin position="94"/>
        <end position="118"/>
    </location>
</feature>
<feature type="transmembrane region" description="Helical" evidence="6">
    <location>
        <begin position="386"/>
        <end position="408"/>
    </location>
</feature>